<keyword evidence="2" id="KW-1185">Reference proteome</keyword>
<proteinExistence type="predicted"/>
<gene>
    <name evidence="1" type="ORF">Cgig2_029919</name>
</gene>
<organism evidence="1 2">
    <name type="scientific">Carnegiea gigantea</name>
    <dbReference type="NCBI Taxonomy" id="171969"/>
    <lineage>
        <taxon>Eukaryota</taxon>
        <taxon>Viridiplantae</taxon>
        <taxon>Streptophyta</taxon>
        <taxon>Embryophyta</taxon>
        <taxon>Tracheophyta</taxon>
        <taxon>Spermatophyta</taxon>
        <taxon>Magnoliopsida</taxon>
        <taxon>eudicotyledons</taxon>
        <taxon>Gunneridae</taxon>
        <taxon>Pentapetalae</taxon>
        <taxon>Caryophyllales</taxon>
        <taxon>Cactineae</taxon>
        <taxon>Cactaceae</taxon>
        <taxon>Cactoideae</taxon>
        <taxon>Echinocereeae</taxon>
        <taxon>Carnegiea</taxon>
    </lineage>
</organism>
<sequence>MWLNLRDHYTKQFFTKMKQREMQSFVYSIQDGQGRHVEGFKEVARVFVEYYQDLLGEQPIIRDQIDKRVMQTGAILSVEQHMVLLEPITDNDIKEAFWDIPTIKSPNPDGATDSNTAQALQSTFEKFSRCSGLRANREKSQVVMGECTEVQKQPI</sequence>
<protein>
    <recommendedName>
        <fullName evidence="3">Reverse transcriptase</fullName>
    </recommendedName>
</protein>
<reference evidence="1" key="1">
    <citation type="submission" date="2022-04" db="EMBL/GenBank/DDBJ databases">
        <title>Carnegiea gigantea Genome sequencing and assembly v2.</title>
        <authorList>
            <person name="Copetti D."/>
            <person name="Sanderson M.J."/>
            <person name="Burquez A."/>
            <person name="Wojciechowski M.F."/>
        </authorList>
    </citation>
    <scope>NUCLEOTIDE SEQUENCE</scope>
    <source>
        <strain evidence="1">SGP5-SGP5p</strain>
        <tissue evidence="1">Aerial part</tissue>
    </source>
</reference>
<comment type="caution">
    <text evidence="1">The sequence shown here is derived from an EMBL/GenBank/DDBJ whole genome shotgun (WGS) entry which is preliminary data.</text>
</comment>
<dbReference type="AlphaFoldDB" id="A0A9Q1KJS8"/>
<evidence type="ECO:0000313" key="2">
    <source>
        <dbReference type="Proteomes" id="UP001153076"/>
    </source>
</evidence>
<name>A0A9Q1KJS8_9CARY</name>
<dbReference type="OrthoDB" id="1302332at2759"/>
<evidence type="ECO:0008006" key="3">
    <source>
        <dbReference type="Google" id="ProtNLM"/>
    </source>
</evidence>
<evidence type="ECO:0000313" key="1">
    <source>
        <dbReference type="EMBL" id="KAJ8444144.1"/>
    </source>
</evidence>
<dbReference type="EMBL" id="JAKOGI010000105">
    <property type="protein sequence ID" value="KAJ8444144.1"/>
    <property type="molecule type" value="Genomic_DNA"/>
</dbReference>
<dbReference type="Proteomes" id="UP001153076">
    <property type="component" value="Unassembled WGS sequence"/>
</dbReference>
<accession>A0A9Q1KJS8</accession>